<evidence type="ECO:0000313" key="15">
    <source>
        <dbReference type="Proteomes" id="UP000440732"/>
    </source>
</evidence>
<keyword evidence="12" id="KW-1185">Reference proteome</keyword>
<evidence type="ECO:0000313" key="10">
    <source>
        <dbReference type="EMBL" id="KAE9294465.1"/>
    </source>
</evidence>
<dbReference type="Proteomes" id="UP000437068">
    <property type="component" value="Unassembled WGS sequence"/>
</dbReference>
<evidence type="ECO:0000313" key="16">
    <source>
        <dbReference type="Proteomes" id="UP000441208"/>
    </source>
</evidence>
<dbReference type="EMBL" id="QXFZ01000031">
    <property type="protein sequence ID" value="KAE9138611.1"/>
    <property type="molecule type" value="Genomic_DNA"/>
</dbReference>
<dbReference type="Proteomes" id="UP000433483">
    <property type="component" value="Unassembled WGS sequence"/>
</dbReference>
<evidence type="ECO:0000313" key="6">
    <source>
        <dbReference type="EMBL" id="KAE9138611.1"/>
    </source>
</evidence>
<dbReference type="Proteomes" id="UP000488956">
    <property type="component" value="Unassembled WGS sequence"/>
</dbReference>
<evidence type="ECO:0000313" key="8">
    <source>
        <dbReference type="EMBL" id="KAE9228879.1"/>
    </source>
</evidence>
<dbReference type="Proteomes" id="UP000441208">
    <property type="component" value="Unassembled WGS sequence"/>
</dbReference>
<evidence type="ECO:0000313" key="9">
    <source>
        <dbReference type="EMBL" id="KAE9252786.1"/>
    </source>
</evidence>
<evidence type="ECO:0000313" key="17">
    <source>
        <dbReference type="Proteomes" id="UP000460718"/>
    </source>
</evidence>
<evidence type="ECO:0000313" key="3">
    <source>
        <dbReference type="EMBL" id="KAE8992449.1"/>
    </source>
</evidence>
<feature type="region of interest" description="Disordered" evidence="1">
    <location>
        <begin position="18"/>
        <end position="52"/>
    </location>
</feature>
<evidence type="ECO:0000313" key="14">
    <source>
        <dbReference type="Proteomes" id="UP000440367"/>
    </source>
</evidence>
<evidence type="ECO:0000313" key="13">
    <source>
        <dbReference type="Proteomes" id="UP000437068"/>
    </source>
</evidence>
<dbReference type="EMBL" id="QXGD01000105">
    <property type="protein sequence ID" value="KAE9252786.1"/>
    <property type="molecule type" value="Genomic_DNA"/>
</dbReference>
<dbReference type="EMBL" id="QXGA01001285">
    <property type="protein sequence ID" value="KAE9123391.1"/>
    <property type="molecule type" value="Genomic_DNA"/>
</dbReference>
<accession>A0A6A3TKM2</accession>
<dbReference type="EMBL" id="QXGF01000128">
    <property type="protein sequence ID" value="KAE8946179.1"/>
    <property type="molecule type" value="Genomic_DNA"/>
</dbReference>
<dbReference type="AlphaFoldDB" id="A0A6A3TKM2"/>
<evidence type="ECO:0000313" key="18">
    <source>
        <dbReference type="Proteomes" id="UP000476176"/>
    </source>
</evidence>
<dbReference type="Proteomes" id="UP000440367">
    <property type="component" value="Unassembled WGS sequence"/>
</dbReference>
<dbReference type="EMBL" id="QXGC01001309">
    <property type="protein sequence ID" value="KAE9205886.1"/>
    <property type="molecule type" value="Genomic_DNA"/>
</dbReference>
<evidence type="ECO:0000313" key="4">
    <source>
        <dbReference type="EMBL" id="KAE9123391.1"/>
    </source>
</evidence>
<evidence type="ECO:0000313" key="2">
    <source>
        <dbReference type="EMBL" id="KAE8946179.1"/>
    </source>
</evidence>
<comment type="caution">
    <text evidence="6">The sequence shown here is derived from an EMBL/GenBank/DDBJ whole genome shotgun (WGS) entry which is preliminary data.</text>
</comment>
<evidence type="ECO:0000313" key="12">
    <source>
        <dbReference type="Proteomes" id="UP000433483"/>
    </source>
</evidence>
<evidence type="ECO:0000256" key="1">
    <source>
        <dbReference type="SAM" id="MobiDB-lite"/>
    </source>
</evidence>
<organism evidence="6 16">
    <name type="scientific">Phytophthora fragariae</name>
    <dbReference type="NCBI Taxonomy" id="53985"/>
    <lineage>
        <taxon>Eukaryota</taxon>
        <taxon>Sar</taxon>
        <taxon>Stramenopiles</taxon>
        <taxon>Oomycota</taxon>
        <taxon>Peronosporomycetes</taxon>
        <taxon>Peronosporales</taxon>
        <taxon>Peronosporaceae</taxon>
        <taxon>Phytophthora</taxon>
    </lineage>
</organism>
<reference evidence="11 12" key="1">
    <citation type="submission" date="2018-08" db="EMBL/GenBank/DDBJ databases">
        <title>Genomic investigation of the strawberry pathogen Phytophthora fragariae indicates pathogenicity is determined by transcriptional variation in three key races.</title>
        <authorList>
            <person name="Adams T.M."/>
            <person name="Armitage A.D."/>
            <person name="Sobczyk M.K."/>
            <person name="Bates H.J."/>
            <person name="Dunwell J.M."/>
            <person name="Nellist C.F."/>
            <person name="Harrison R.J."/>
        </authorList>
    </citation>
    <scope>NUCLEOTIDE SEQUENCE [LARGE SCALE GENOMIC DNA]</scope>
    <source>
        <strain evidence="10 13">A4</strain>
        <strain evidence="9 14">BC-1</strain>
        <strain evidence="7 18">BC-23</strain>
        <strain evidence="8 12">NOV-27</strain>
        <strain evidence="4 15">NOV-5</strain>
        <strain evidence="6 16">NOV-71</strain>
        <strain evidence="2 11">NOV-9</strain>
        <strain evidence="5 19">ONT-3</strain>
        <strain evidence="3 17">SCRP245</strain>
    </source>
</reference>
<evidence type="ECO:0000313" key="7">
    <source>
        <dbReference type="EMBL" id="KAE9205886.1"/>
    </source>
</evidence>
<name>A0A6A3TKM2_9STRA</name>
<protein>
    <submittedName>
        <fullName evidence="6">Uncharacterized protein</fullName>
    </submittedName>
</protein>
<dbReference type="Proteomes" id="UP000440732">
    <property type="component" value="Unassembled WGS sequence"/>
</dbReference>
<sequence length="52" mass="5378">MARNGFHASVLLCASATGKNMPNAQAPPPNSRAAAPAQMPPPQRRSIPKAAK</sequence>
<dbReference type="EMBL" id="QXGB01000130">
    <property type="protein sequence ID" value="KAE9228879.1"/>
    <property type="molecule type" value="Genomic_DNA"/>
</dbReference>
<dbReference type="Proteomes" id="UP000460718">
    <property type="component" value="Unassembled WGS sequence"/>
</dbReference>
<evidence type="ECO:0000313" key="11">
    <source>
        <dbReference type="Proteomes" id="UP000429523"/>
    </source>
</evidence>
<evidence type="ECO:0000313" key="19">
    <source>
        <dbReference type="Proteomes" id="UP000488956"/>
    </source>
</evidence>
<dbReference type="EMBL" id="QXFX01000107">
    <property type="protein sequence ID" value="KAE9131694.1"/>
    <property type="molecule type" value="Genomic_DNA"/>
</dbReference>
<dbReference type="EMBL" id="QXGE01001310">
    <property type="protein sequence ID" value="KAE9294465.1"/>
    <property type="molecule type" value="Genomic_DNA"/>
</dbReference>
<gene>
    <name evidence="10" type="ORF">PF001_g17765</name>
    <name evidence="9" type="ORF">PF002_g3659</name>
    <name evidence="7" type="ORF">PF004_g17450</name>
    <name evidence="8" type="ORF">PF005_g4129</name>
    <name evidence="4" type="ORF">PF006_g17436</name>
    <name evidence="6" type="ORF">PF007_g1332</name>
    <name evidence="2" type="ORF">PF009_g4189</name>
    <name evidence="5" type="ORF">PF010_g3446</name>
    <name evidence="3" type="ORF">PF011_g17544</name>
</gene>
<dbReference type="Proteomes" id="UP000429523">
    <property type="component" value="Unassembled WGS sequence"/>
</dbReference>
<evidence type="ECO:0000313" key="5">
    <source>
        <dbReference type="EMBL" id="KAE9131694.1"/>
    </source>
</evidence>
<proteinExistence type="predicted"/>
<dbReference type="EMBL" id="QXFW01001333">
    <property type="protein sequence ID" value="KAE8992449.1"/>
    <property type="molecule type" value="Genomic_DNA"/>
</dbReference>
<dbReference type="Proteomes" id="UP000476176">
    <property type="component" value="Unassembled WGS sequence"/>
</dbReference>